<sequence>MARATRSATSQEPPKQQDSPSKTRKAASKKRKRLSVSDATDLPLAKQPRTDGVIKEEDTQEPDDTQHPSSSHLDTPSSGDVPLQQDTATKILDILEAVDTQGLLDRVFPLASQSDDEPTSPTSAPGSSSSAHSHSLRSLLKDPSTHPLRVLRSAVQHLLPISSHPRSRPSATVAEQLRFCNLVSTLLDQASSLAAPISLDAESIISEYAHAGAGPSGTTPSPTNSRETLIPKRKYALVQRLPTGDWWSSTNSGILPDGKELSDLPTANAELVAIFPSSSFTPSSGHDLTLAEYVKPSPTVSYYPHEPRRVPCGRFLDYGPYASFAPTFDQEGTEVGRVGLGETIWYQQRKRKAREQWLATLTAAVESLDAEPTANGVNSDPSIEEVATSERENEDLDSLNALLPPDQVKTLKSVLGNLQLEEAVQELLTRNARALERLEELQLERLGGENGGSSTVDPNSEEWEVGEVGTELSLKAVQQHIRDDSTVHVKIAGIVPPVPTVPATPAATAAPSTPVTKQQAPTTPYNYGAYTGYNAGQYRGGYGSYNSQSGGYYSNYAQQQTATGAAHYSGTQYNAAAQQQYSYANSWYNYQHNSTSTTQAGGTSSGRATPQPIAPSTSYNGYVAPTTQPQAQRAVANTVVTTPTVKGYQPGAWPNGQASGSNFVAPTLPAHLRTSGAAAGSAPGTPATATAAAAASSYAAAYAGYATTQFVAR</sequence>
<feature type="compositionally biased region" description="Low complexity" evidence="2">
    <location>
        <begin position="119"/>
        <end position="138"/>
    </location>
</feature>
<dbReference type="Proteomes" id="UP001212997">
    <property type="component" value="Unassembled WGS sequence"/>
</dbReference>
<protein>
    <submittedName>
        <fullName evidence="3">Uncharacterized protein</fullName>
    </submittedName>
</protein>
<gene>
    <name evidence="3" type="ORF">NLI96_g1623</name>
</gene>
<dbReference type="AlphaFoldDB" id="A0AAD5VAG6"/>
<feature type="compositionally biased region" description="Basic and acidic residues" evidence="2">
    <location>
        <begin position="48"/>
        <end position="57"/>
    </location>
</feature>
<feature type="compositionally biased region" description="Low complexity" evidence="2">
    <location>
        <begin position="595"/>
        <end position="606"/>
    </location>
</feature>
<proteinExistence type="predicted"/>
<feature type="region of interest" description="Disordered" evidence="2">
    <location>
        <begin position="371"/>
        <end position="398"/>
    </location>
</feature>
<dbReference type="EMBL" id="JANAWD010000032">
    <property type="protein sequence ID" value="KAJ3490159.1"/>
    <property type="molecule type" value="Genomic_DNA"/>
</dbReference>
<evidence type="ECO:0000256" key="2">
    <source>
        <dbReference type="SAM" id="MobiDB-lite"/>
    </source>
</evidence>
<feature type="compositionally biased region" description="Polar residues" evidence="2">
    <location>
        <begin position="1"/>
        <end position="18"/>
    </location>
</feature>
<comment type="caution">
    <text evidence="3">The sequence shown here is derived from an EMBL/GenBank/DDBJ whole genome shotgun (WGS) entry which is preliminary data.</text>
</comment>
<evidence type="ECO:0000256" key="1">
    <source>
        <dbReference type="SAM" id="Coils"/>
    </source>
</evidence>
<reference evidence="3" key="1">
    <citation type="submission" date="2022-07" db="EMBL/GenBank/DDBJ databases">
        <title>Genome Sequence of Physisporinus lineatus.</title>
        <authorList>
            <person name="Buettner E."/>
        </authorList>
    </citation>
    <scope>NUCLEOTIDE SEQUENCE</scope>
    <source>
        <strain evidence="3">VT162</strain>
    </source>
</reference>
<keyword evidence="1" id="KW-0175">Coiled coil</keyword>
<organism evidence="3 4">
    <name type="scientific">Meripilus lineatus</name>
    <dbReference type="NCBI Taxonomy" id="2056292"/>
    <lineage>
        <taxon>Eukaryota</taxon>
        <taxon>Fungi</taxon>
        <taxon>Dikarya</taxon>
        <taxon>Basidiomycota</taxon>
        <taxon>Agaricomycotina</taxon>
        <taxon>Agaricomycetes</taxon>
        <taxon>Polyporales</taxon>
        <taxon>Meripilaceae</taxon>
        <taxon>Meripilus</taxon>
    </lineage>
</organism>
<feature type="region of interest" description="Disordered" evidence="2">
    <location>
        <begin position="111"/>
        <end position="139"/>
    </location>
</feature>
<name>A0AAD5VAG6_9APHY</name>
<evidence type="ECO:0000313" key="3">
    <source>
        <dbReference type="EMBL" id="KAJ3490159.1"/>
    </source>
</evidence>
<feature type="compositionally biased region" description="Basic residues" evidence="2">
    <location>
        <begin position="22"/>
        <end position="34"/>
    </location>
</feature>
<feature type="region of interest" description="Disordered" evidence="2">
    <location>
        <begin position="1"/>
        <end position="83"/>
    </location>
</feature>
<evidence type="ECO:0000313" key="4">
    <source>
        <dbReference type="Proteomes" id="UP001212997"/>
    </source>
</evidence>
<feature type="region of interest" description="Disordered" evidence="2">
    <location>
        <begin position="595"/>
        <end position="620"/>
    </location>
</feature>
<feature type="compositionally biased region" description="Polar residues" evidence="2">
    <location>
        <begin position="67"/>
        <end position="83"/>
    </location>
</feature>
<keyword evidence="4" id="KW-1185">Reference proteome</keyword>
<accession>A0AAD5VAG6</accession>
<feature type="coiled-coil region" evidence="1">
    <location>
        <begin position="417"/>
        <end position="444"/>
    </location>
</feature>